<dbReference type="EMBL" id="MU275840">
    <property type="protein sequence ID" value="KAI0053315.1"/>
    <property type="molecule type" value="Genomic_DNA"/>
</dbReference>
<evidence type="ECO:0000313" key="2">
    <source>
        <dbReference type="Proteomes" id="UP000814033"/>
    </source>
</evidence>
<name>A0ACB8SA86_9AGAM</name>
<proteinExistence type="predicted"/>
<reference evidence="1" key="2">
    <citation type="journal article" date="2022" name="New Phytol.">
        <title>Evolutionary transition to the ectomycorrhizal habit in the genomes of a hyperdiverse lineage of mushroom-forming fungi.</title>
        <authorList>
            <person name="Looney B."/>
            <person name="Miyauchi S."/>
            <person name="Morin E."/>
            <person name="Drula E."/>
            <person name="Courty P.E."/>
            <person name="Kohler A."/>
            <person name="Kuo A."/>
            <person name="LaButti K."/>
            <person name="Pangilinan J."/>
            <person name="Lipzen A."/>
            <person name="Riley R."/>
            <person name="Andreopoulos W."/>
            <person name="He G."/>
            <person name="Johnson J."/>
            <person name="Nolan M."/>
            <person name="Tritt A."/>
            <person name="Barry K.W."/>
            <person name="Grigoriev I.V."/>
            <person name="Nagy L.G."/>
            <person name="Hibbett D."/>
            <person name="Henrissat B."/>
            <person name="Matheny P.B."/>
            <person name="Labbe J."/>
            <person name="Martin F.M."/>
        </authorList>
    </citation>
    <scope>NUCLEOTIDE SEQUENCE</scope>
    <source>
        <strain evidence="1">FP105234-sp</strain>
    </source>
</reference>
<sequence length="429" mass="44690">MRAALPWIACISGAFRLASAFSFTNTPLAECGVLTVSWQGGQPPFTVGVFPAFQDQYTFQVDNDAFNTQTGQGQFSSPTLLIQSGTKVLVVMSDATGFASGGVSEVVTVAAAAAGSSCTPTKKTPAWTYATPSALQQCGPFIFNDYSGAVQPVKIFGLIPGGQLLTLQPPSGQPSFTWPEVSVAAGTSIMFSMIDSRNISGGLSDVTLVALSSDATCLNAQSPSSTAQSTSQTASSTSSQPSSSASQSSTTSGRSSGISTAAIIAIGVALLLIIVVISIILLVLRRRKRNPSRSHFNLDDGHETPALLPAGYHPEPYTLSAPTPYELSTIGSTTSLMRPMAEEPQTAERPVPSASTPSYDSLPPRKGQGADASTRHTARLIVHTDVDEEPDEHGVVELPPQYSESRRPIPGLSPSLPAASSSTPTTSYS</sequence>
<evidence type="ECO:0000313" key="1">
    <source>
        <dbReference type="EMBL" id="KAI0053315.1"/>
    </source>
</evidence>
<accession>A0ACB8SA86</accession>
<reference evidence="1" key="1">
    <citation type="submission" date="2021-02" db="EMBL/GenBank/DDBJ databases">
        <authorList>
            <consortium name="DOE Joint Genome Institute"/>
            <person name="Ahrendt S."/>
            <person name="Looney B.P."/>
            <person name="Miyauchi S."/>
            <person name="Morin E."/>
            <person name="Drula E."/>
            <person name="Courty P.E."/>
            <person name="Chicoki N."/>
            <person name="Fauchery L."/>
            <person name="Kohler A."/>
            <person name="Kuo A."/>
            <person name="Labutti K."/>
            <person name="Pangilinan J."/>
            <person name="Lipzen A."/>
            <person name="Riley R."/>
            <person name="Andreopoulos W."/>
            <person name="He G."/>
            <person name="Johnson J."/>
            <person name="Barry K.W."/>
            <person name="Grigoriev I.V."/>
            <person name="Nagy L."/>
            <person name="Hibbett D."/>
            <person name="Henrissat B."/>
            <person name="Matheny P.B."/>
            <person name="Labbe J."/>
            <person name="Martin F."/>
        </authorList>
    </citation>
    <scope>NUCLEOTIDE SEQUENCE</scope>
    <source>
        <strain evidence="1">FP105234-sp</strain>
    </source>
</reference>
<gene>
    <name evidence="1" type="ORF">FA95DRAFT_718695</name>
</gene>
<keyword evidence="2" id="KW-1185">Reference proteome</keyword>
<protein>
    <submittedName>
        <fullName evidence="1">Uncharacterized protein</fullName>
    </submittedName>
</protein>
<comment type="caution">
    <text evidence="1">The sequence shown here is derived from an EMBL/GenBank/DDBJ whole genome shotgun (WGS) entry which is preliminary data.</text>
</comment>
<organism evidence="1 2">
    <name type="scientific">Auriscalpium vulgare</name>
    <dbReference type="NCBI Taxonomy" id="40419"/>
    <lineage>
        <taxon>Eukaryota</taxon>
        <taxon>Fungi</taxon>
        <taxon>Dikarya</taxon>
        <taxon>Basidiomycota</taxon>
        <taxon>Agaricomycotina</taxon>
        <taxon>Agaricomycetes</taxon>
        <taxon>Russulales</taxon>
        <taxon>Auriscalpiaceae</taxon>
        <taxon>Auriscalpium</taxon>
    </lineage>
</organism>
<dbReference type="Proteomes" id="UP000814033">
    <property type="component" value="Unassembled WGS sequence"/>
</dbReference>